<accession>A0ABS1HIG0</accession>
<dbReference type="SUPFAM" id="SSF56935">
    <property type="entry name" value="Porins"/>
    <property type="match status" value="1"/>
</dbReference>
<evidence type="ECO:0000313" key="2">
    <source>
        <dbReference type="EMBL" id="MBK3517275.1"/>
    </source>
</evidence>
<dbReference type="InterPro" id="IPR012910">
    <property type="entry name" value="Plug_dom"/>
</dbReference>
<dbReference type="InterPro" id="IPR037066">
    <property type="entry name" value="Plug_dom_sf"/>
</dbReference>
<dbReference type="EMBL" id="JAENRR010000014">
    <property type="protein sequence ID" value="MBK3517275.1"/>
    <property type="molecule type" value="Genomic_DNA"/>
</dbReference>
<comment type="caution">
    <text evidence="2">The sequence shown here is derived from an EMBL/GenBank/DDBJ whole genome shotgun (WGS) entry which is preliminary data.</text>
</comment>
<dbReference type="Gene3D" id="2.170.130.10">
    <property type="entry name" value="TonB-dependent receptor, plug domain"/>
    <property type="match status" value="1"/>
</dbReference>
<evidence type="ECO:0000313" key="3">
    <source>
        <dbReference type="Proteomes" id="UP000605676"/>
    </source>
</evidence>
<sequence>MEVSVASKNSVSINETPGVVTVITKEEIQNSGARDLIDVLSLVPGFGFGMDM</sequence>
<name>A0ABS1HIG0_9BACT</name>
<reference evidence="2 3" key="1">
    <citation type="submission" date="2021-01" db="EMBL/GenBank/DDBJ databases">
        <title>Carboxyliciviraga sp.nov., isolated from coastal sediments.</title>
        <authorList>
            <person name="Lu D."/>
            <person name="Zhang T."/>
        </authorList>
    </citation>
    <scope>NUCLEOTIDE SEQUENCE [LARGE SCALE GENOMIC DNA]</scope>
    <source>
        <strain evidence="2 3">N1Y132</strain>
    </source>
</reference>
<organism evidence="2 3">
    <name type="scientific">Carboxylicivirga marina</name>
    <dbReference type="NCBI Taxonomy" id="2800988"/>
    <lineage>
        <taxon>Bacteria</taxon>
        <taxon>Pseudomonadati</taxon>
        <taxon>Bacteroidota</taxon>
        <taxon>Bacteroidia</taxon>
        <taxon>Marinilabiliales</taxon>
        <taxon>Marinilabiliaceae</taxon>
        <taxon>Carboxylicivirga</taxon>
    </lineage>
</organism>
<proteinExistence type="predicted"/>
<gene>
    <name evidence="2" type="ORF">JIV24_07985</name>
</gene>
<feature type="domain" description="TonB-dependent receptor plug" evidence="1">
    <location>
        <begin position="13"/>
        <end position="47"/>
    </location>
</feature>
<dbReference type="Proteomes" id="UP000605676">
    <property type="component" value="Unassembled WGS sequence"/>
</dbReference>
<dbReference type="RefSeq" id="WP_200464503.1">
    <property type="nucleotide sequence ID" value="NZ_JAENRR010000014.1"/>
</dbReference>
<protein>
    <submittedName>
        <fullName evidence="2">TonB-dependent receptor plug domain-containing protein</fullName>
    </submittedName>
</protein>
<keyword evidence="3" id="KW-1185">Reference proteome</keyword>
<keyword evidence="2" id="KW-0675">Receptor</keyword>
<dbReference type="Pfam" id="PF07715">
    <property type="entry name" value="Plug"/>
    <property type="match status" value="1"/>
</dbReference>
<evidence type="ECO:0000259" key="1">
    <source>
        <dbReference type="Pfam" id="PF07715"/>
    </source>
</evidence>